<organism evidence="9 10">
    <name type="scientific">Candidatus Nitrososphaera evergladensis SR1</name>
    <dbReference type="NCBI Taxonomy" id="1459636"/>
    <lineage>
        <taxon>Archaea</taxon>
        <taxon>Nitrososphaerota</taxon>
        <taxon>Nitrososphaeria</taxon>
        <taxon>Nitrososphaerales</taxon>
        <taxon>Nitrososphaeraceae</taxon>
        <taxon>Nitrososphaera</taxon>
    </lineage>
</organism>
<keyword evidence="5 8" id="KW-0378">Hydrolase</keyword>
<dbReference type="CDD" id="cd09725">
    <property type="entry name" value="Cas2_I_II_III"/>
    <property type="match status" value="1"/>
</dbReference>
<evidence type="ECO:0000256" key="6">
    <source>
        <dbReference type="ARBA" id="ARBA00022842"/>
    </source>
</evidence>
<comment type="subunit">
    <text evidence="8">Homodimer, forms a heterotetramer with a Cas1 homodimer.</text>
</comment>
<dbReference type="PANTHER" id="PTHR34405:SF3">
    <property type="entry name" value="CRISPR-ASSOCIATED ENDORIBONUCLEASE CAS2 3"/>
    <property type="match status" value="1"/>
</dbReference>
<dbReference type="AlphaFoldDB" id="A0A075MZE1"/>
<evidence type="ECO:0000256" key="8">
    <source>
        <dbReference type="HAMAP-Rule" id="MF_01471"/>
    </source>
</evidence>
<keyword evidence="2 8" id="KW-0540">Nuclease</keyword>
<dbReference type="NCBIfam" id="TIGR01573">
    <property type="entry name" value="cas2"/>
    <property type="match status" value="1"/>
</dbReference>
<protein>
    <recommendedName>
        <fullName evidence="8">CRISPR-associated endoribonuclease Cas2</fullName>
        <ecNumber evidence="8">3.1.-.-</ecNumber>
    </recommendedName>
</protein>
<comment type="cofactor">
    <cofactor evidence="1 8">
        <name>Mg(2+)</name>
        <dbReference type="ChEBI" id="CHEBI:18420"/>
    </cofactor>
</comment>
<keyword evidence="4 8" id="KW-0255">Endonuclease</keyword>
<dbReference type="HOGENOM" id="CLU_161124_2_0_2"/>
<dbReference type="InterPro" id="IPR019199">
    <property type="entry name" value="Virulence_VapD/CRISPR_Cas2"/>
</dbReference>
<gene>
    <name evidence="8" type="primary">cas2</name>
    <name evidence="9" type="ORF">NTE_02570</name>
</gene>
<comment type="similarity">
    <text evidence="8">Belongs to the CRISPR-associated endoribonuclease Cas2 protein family.</text>
</comment>
<dbReference type="GeneID" id="41598265"/>
<keyword evidence="6 8" id="KW-0460">Magnesium</keyword>
<dbReference type="GO" id="GO:0016787">
    <property type="term" value="F:hydrolase activity"/>
    <property type="evidence" value="ECO:0007669"/>
    <property type="project" value="UniProtKB-KW"/>
</dbReference>
<keyword evidence="7 8" id="KW-0051">Antiviral defense</keyword>
<evidence type="ECO:0000256" key="1">
    <source>
        <dbReference type="ARBA" id="ARBA00001946"/>
    </source>
</evidence>
<dbReference type="EMBL" id="CP007174">
    <property type="protein sequence ID" value="AIF84614.1"/>
    <property type="molecule type" value="Genomic_DNA"/>
</dbReference>
<dbReference type="EC" id="3.1.-.-" evidence="8"/>
<evidence type="ECO:0000256" key="2">
    <source>
        <dbReference type="ARBA" id="ARBA00022722"/>
    </source>
</evidence>
<dbReference type="PANTHER" id="PTHR34405">
    <property type="entry name" value="CRISPR-ASSOCIATED ENDORIBONUCLEASE CAS2"/>
    <property type="match status" value="1"/>
</dbReference>
<reference evidence="9 10" key="1">
    <citation type="journal article" date="2014" name="PLoS ONE">
        <title>Genome Sequence of Candidatus Nitrososphaera evergladensis from Group I.1b Enriched from Everglades Soil Reveals Novel Genomic Features of the Ammonia-Oxidizing Archaea.</title>
        <authorList>
            <person name="Zhalnina K.V."/>
            <person name="Dias R."/>
            <person name="Leonard M.T."/>
            <person name="Dorr de Quadros P."/>
            <person name="Camargo F.A."/>
            <person name="Drew J.C."/>
            <person name="Farmerie W.G."/>
            <person name="Daroub S.H."/>
            <person name="Triplett E.W."/>
        </authorList>
    </citation>
    <scope>NUCLEOTIDE SEQUENCE [LARGE SCALE GENOMIC DNA]</scope>
    <source>
        <strain evidence="9 10">SR1</strain>
    </source>
</reference>
<dbReference type="STRING" id="1459636.NTE_02570"/>
<evidence type="ECO:0000256" key="5">
    <source>
        <dbReference type="ARBA" id="ARBA00022801"/>
    </source>
</evidence>
<evidence type="ECO:0000313" key="9">
    <source>
        <dbReference type="EMBL" id="AIF84614.1"/>
    </source>
</evidence>
<comment type="function">
    <text evidence="8">CRISPR (clustered regularly interspaced short palindromic repeat), is an adaptive immune system that provides protection against mobile genetic elements (viruses, transposable elements and conjugative plasmids). CRISPR clusters contain sequences complementary to antecedent mobile elements and target invading nucleic acids. CRISPR clusters are transcribed and processed into CRISPR RNA (crRNA). Functions as a ssRNA-specific endoribonuclease. Involved in the integration of spacer DNA into the CRISPR cassette.</text>
</comment>
<dbReference type="Gene3D" id="3.30.70.240">
    <property type="match status" value="1"/>
</dbReference>
<evidence type="ECO:0000256" key="3">
    <source>
        <dbReference type="ARBA" id="ARBA00022723"/>
    </source>
</evidence>
<accession>A0A075MZE1</accession>
<evidence type="ECO:0000313" key="10">
    <source>
        <dbReference type="Proteomes" id="UP000028194"/>
    </source>
</evidence>
<dbReference type="RefSeq" id="WP_148701154.1">
    <property type="nucleotide sequence ID" value="NZ_CP007174.1"/>
</dbReference>
<dbReference type="HAMAP" id="MF_01471">
    <property type="entry name" value="Cas2"/>
    <property type="match status" value="1"/>
</dbReference>
<name>A0A075MZE1_9ARCH</name>
<dbReference type="Pfam" id="PF09827">
    <property type="entry name" value="CRISPR_Cas2"/>
    <property type="match status" value="1"/>
</dbReference>
<sequence>MKGNSYYAVYDISDDLVRKNVIRILKNAGFIRIQKSAFCGTLVNQKKKDLLEDIKKVIADERDSFYLILTCEQCFGRISIVGKGFDRQYAAGKRSAEVL</sequence>
<proteinExistence type="inferred from homology"/>
<dbReference type="InterPro" id="IPR021127">
    <property type="entry name" value="CRISPR_associated_Cas2"/>
</dbReference>
<feature type="binding site" evidence="8">
    <location>
        <position position="11"/>
    </location>
    <ligand>
        <name>Mg(2+)</name>
        <dbReference type="ChEBI" id="CHEBI:18420"/>
        <note>catalytic</note>
    </ligand>
</feature>
<dbReference type="eggNOG" id="arCOG04194">
    <property type="taxonomic scope" value="Archaea"/>
</dbReference>
<dbReference type="GO" id="GO:0046872">
    <property type="term" value="F:metal ion binding"/>
    <property type="evidence" value="ECO:0007669"/>
    <property type="project" value="UniProtKB-UniRule"/>
</dbReference>
<evidence type="ECO:0000256" key="4">
    <source>
        <dbReference type="ARBA" id="ARBA00022759"/>
    </source>
</evidence>
<keyword evidence="3 8" id="KW-0479">Metal-binding</keyword>
<dbReference type="Proteomes" id="UP000028194">
    <property type="component" value="Chromosome"/>
</dbReference>
<dbReference type="GO" id="GO:0004521">
    <property type="term" value="F:RNA endonuclease activity"/>
    <property type="evidence" value="ECO:0007669"/>
    <property type="project" value="InterPro"/>
</dbReference>
<dbReference type="OrthoDB" id="75992at2157"/>
<keyword evidence="10" id="KW-1185">Reference proteome</keyword>
<evidence type="ECO:0000256" key="7">
    <source>
        <dbReference type="ARBA" id="ARBA00023118"/>
    </source>
</evidence>
<dbReference type="KEGG" id="nev:NTE_02570"/>
<dbReference type="GO" id="GO:0051607">
    <property type="term" value="P:defense response to virus"/>
    <property type="evidence" value="ECO:0007669"/>
    <property type="project" value="UniProtKB-UniRule"/>
</dbReference>
<dbReference type="GO" id="GO:0043571">
    <property type="term" value="P:maintenance of CRISPR repeat elements"/>
    <property type="evidence" value="ECO:0007669"/>
    <property type="project" value="UniProtKB-UniRule"/>
</dbReference>
<dbReference type="SUPFAM" id="SSF143430">
    <property type="entry name" value="TTP0101/SSO1404-like"/>
    <property type="match status" value="1"/>
</dbReference>